<name>A0ABU9MYR3_9GAMM</name>
<dbReference type="SFLD" id="SFLDG01129">
    <property type="entry name" value="C1.5:_HAD__Beta-PGM__Phosphata"/>
    <property type="match status" value="1"/>
</dbReference>
<dbReference type="PANTHER" id="PTHR46193:SF18">
    <property type="entry name" value="HEXITOL PHOSPHATASE B"/>
    <property type="match status" value="1"/>
</dbReference>
<evidence type="ECO:0000256" key="5">
    <source>
        <dbReference type="ARBA" id="ARBA00023277"/>
    </source>
</evidence>
<dbReference type="InterPro" id="IPR023214">
    <property type="entry name" value="HAD_sf"/>
</dbReference>
<dbReference type="EMBL" id="JBCGCU010000015">
    <property type="protein sequence ID" value="MEM0516235.1"/>
    <property type="molecule type" value="Genomic_DNA"/>
</dbReference>
<dbReference type="InterPro" id="IPR023198">
    <property type="entry name" value="PGP-like_dom2"/>
</dbReference>
<evidence type="ECO:0000313" key="7">
    <source>
        <dbReference type="Proteomes" id="UP001447008"/>
    </source>
</evidence>
<dbReference type="Pfam" id="PF13419">
    <property type="entry name" value="HAD_2"/>
    <property type="match status" value="1"/>
</dbReference>
<dbReference type="CDD" id="cd07505">
    <property type="entry name" value="HAD_BPGM-like"/>
    <property type="match status" value="1"/>
</dbReference>
<dbReference type="RefSeq" id="WP_342679565.1">
    <property type="nucleotide sequence ID" value="NZ_JBCGCU010000015.1"/>
</dbReference>
<accession>A0ABU9MYR3</accession>
<dbReference type="Gene3D" id="1.10.150.240">
    <property type="entry name" value="Putative phosphatase, domain 2"/>
    <property type="match status" value="1"/>
</dbReference>
<proteinExistence type="inferred from homology"/>
<keyword evidence="3" id="KW-0479">Metal-binding</keyword>
<keyword evidence="7" id="KW-1185">Reference proteome</keyword>
<dbReference type="NCBIfam" id="TIGR01509">
    <property type="entry name" value="HAD-SF-IA-v3"/>
    <property type="match status" value="1"/>
</dbReference>
<sequence>MITTLLFDFDGTLVDSEAIHFYCWDLVLAEYDIRYDELTFCQRFAGRPTLASAEDMVCEHGLQVNPLALAAKKNKLFAERVQNTLPPLMAYAETILHQAHQAGFTLALVTGSTRDEVEPILQGYQLSSLFSCIVCKDDVHYPKPHPEPYLMALEQLSVPAAQGIAIEDTHTGSRSAKDAGLVVAAIPNCHSQVQDFSHVDQQFQDLRQFYTWLQQNNQ</sequence>
<dbReference type="Proteomes" id="UP001447008">
    <property type="component" value="Unassembled WGS sequence"/>
</dbReference>
<evidence type="ECO:0000313" key="6">
    <source>
        <dbReference type="EMBL" id="MEM0516235.1"/>
    </source>
</evidence>
<keyword evidence="4" id="KW-0460">Magnesium</keyword>
<dbReference type="InterPro" id="IPR051600">
    <property type="entry name" value="Beta-PGM-like"/>
</dbReference>
<evidence type="ECO:0000256" key="3">
    <source>
        <dbReference type="ARBA" id="ARBA00022723"/>
    </source>
</evidence>
<keyword evidence="5" id="KW-0119">Carbohydrate metabolism</keyword>
<comment type="cofactor">
    <cofactor evidence="1">
        <name>Mg(2+)</name>
        <dbReference type="ChEBI" id="CHEBI:18420"/>
    </cofactor>
</comment>
<protein>
    <submittedName>
        <fullName evidence="6">HAD family phosphatase</fullName>
    </submittedName>
</protein>
<dbReference type="InterPro" id="IPR006439">
    <property type="entry name" value="HAD-SF_hydro_IA"/>
</dbReference>
<dbReference type="SFLD" id="SFLDS00003">
    <property type="entry name" value="Haloacid_Dehalogenase"/>
    <property type="match status" value="1"/>
</dbReference>
<dbReference type="PANTHER" id="PTHR46193">
    <property type="entry name" value="6-PHOSPHOGLUCONATE PHOSPHATASE"/>
    <property type="match status" value="1"/>
</dbReference>
<dbReference type="Gene3D" id="3.40.50.1000">
    <property type="entry name" value="HAD superfamily/HAD-like"/>
    <property type="match status" value="1"/>
</dbReference>
<gene>
    <name evidence="6" type="ORF">WCN91_12575</name>
</gene>
<comment type="similarity">
    <text evidence="2">Belongs to the HAD-like hydrolase superfamily. CbbY/CbbZ/Gph/YieH family.</text>
</comment>
<dbReference type="InterPro" id="IPR036412">
    <property type="entry name" value="HAD-like_sf"/>
</dbReference>
<evidence type="ECO:0000256" key="1">
    <source>
        <dbReference type="ARBA" id="ARBA00001946"/>
    </source>
</evidence>
<dbReference type="SUPFAM" id="SSF56784">
    <property type="entry name" value="HAD-like"/>
    <property type="match status" value="1"/>
</dbReference>
<dbReference type="InterPro" id="IPR041492">
    <property type="entry name" value="HAD_2"/>
</dbReference>
<evidence type="ECO:0000256" key="2">
    <source>
        <dbReference type="ARBA" id="ARBA00006171"/>
    </source>
</evidence>
<organism evidence="6 7">
    <name type="scientific">Pseudoalteromonas qingdaonensis</name>
    <dbReference type="NCBI Taxonomy" id="3131913"/>
    <lineage>
        <taxon>Bacteria</taxon>
        <taxon>Pseudomonadati</taxon>
        <taxon>Pseudomonadota</taxon>
        <taxon>Gammaproteobacteria</taxon>
        <taxon>Alteromonadales</taxon>
        <taxon>Pseudoalteromonadaceae</taxon>
        <taxon>Pseudoalteromonas</taxon>
    </lineage>
</organism>
<comment type="caution">
    <text evidence="6">The sequence shown here is derived from an EMBL/GenBank/DDBJ whole genome shotgun (WGS) entry which is preliminary data.</text>
</comment>
<reference evidence="6 7" key="1">
    <citation type="submission" date="2024-03" db="EMBL/GenBank/DDBJ databases">
        <title>Pseudoalteromonas qingdaonensis sp. nov., isolated from the intestines of marine benthic organisms.</title>
        <authorList>
            <person name="Lin X."/>
            <person name="Fang S."/>
            <person name="Hu X."/>
        </authorList>
    </citation>
    <scope>NUCLEOTIDE SEQUENCE [LARGE SCALE GENOMIC DNA]</scope>
    <source>
        <strain evidence="6 7">YIC-827</strain>
    </source>
</reference>
<evidence type="ECO:0000256" key="4">
    <source>
        <dbReference type="ARBA" id="ARBA00022842"/>
    </source>
</evidence>